<dbReference type="Gene3D" id="2.60.120.40">
    <property type="match status" value="1"/>
</dbReference>
<dbReference type="SUPFAM" id="SSF49842">
    <property type="entry name" value="TNF-like"/>
    <property type="match status" value="1"/>
</dbReference>
<evidence type="ECO:0000256" key="2">
    <source>
        <dbReference type="ARBA" id="ARBA00022525"/>
    </source>
</evidence>
<sequence>MTHLFPCILFVLMCGTSYAAFTVTCPLNYSPITVGSCVRYNQILCNTANEYDVSTGIFTVQTNGTYSISVSMMSGMLTSHLTLRKLGISSTYMVWLYTGTNYNMASQTINCELVVGDTMCVYAQSGSSLFSVYNTFTAVRIS</sequence>
<dbReference type="PANTHER" id="PTHR22923">
    <property type="entry name" value="CEREBELLIN-RELATED"/>
    <property type="match status" value="1"/>
</dbReference>
<dbReference type="SMR" id="F0V4D2"/>
<feature type="chain" id="PRO_5003260673" evidence="4">
    <location>
        <begin position="20"/>
        <end position="142"/>
    </location>
</feature>
<dbReference type="PROSITE" id="PS50871">
    <property type="entry name" value="C1Q"/>
    <property type="match status" value="1"/>
</dbReference>
<organism evidence="6">
    <name type="scientific">Mytilus galloprovincialis</name>
    <name type="common">Mediterranean mussel</name>
    <dbReference type="NCBI Taxonomy" id="29158"/>
    <lineage>
        <taxon>Eukaryota</taxon>
        <taxon>Metazoa</taxon>
        <taxon>Spiralia</taxon>
        <taxon>Lophotrochozoa</taxon>
        <taxon>Mollusca</taxon>
        <taxon>Bivalvia</taxon>
        <taxon>Autobranchia</taxon>
        <taxon>Pteriomorphia</taxon>
        <taxon>Mytilida</taxon>
        <taxon>Mytiloidea</taxon>
        <taxon>Mytilidae</taxon>
        <taxon>Mytilinae</taxon>
        <taxon>Mytilus</taxon>
    </lineage>
</organism>
<keyword evidence="2" id="KW-0964">Secreted</keyword>
<dbReference type="Pfam" id="PF00386">
    <property type="entry name" value="C1q"/>
    <property type="match status" value="1"/>
</dbReference>
<evidence type="ECO:0000256" key="3">
    <source>
        <dbReference type="ARBA" id="ARBA00022729"/>
    </source>
</evidence>
<proteinExistence type="evidence at transcript level"/>
<name>F0V4D2_MYTGA</name>
<evidence type="ECO:0000313" key="6">
    <source>
        <dbReference type="EMBL" id="CBX41744.1"/>
    </source>
</evidence>
<evidence type="ECO:0000256" key="4">
    <source>
        <dbReference type="SAM" id="SignalP"/>
    </source>
</evidence>
<dbReference type="GO" id="GO:0005576">
    <property type="term" value="C:extracellular region"/>
    <property type="evidence" value="ECO:0007669"/>
    <property type="project" value="UniProtKB-SubCell"/>
</dbReference>
<gene>
    <name evidence="6" type="primary">MgC1q95</name>
</gene>
<feature type="signal peptide" evidence="4">
    <location>
        <begin position="1"/>
        <end position="19"/>
    </location>
</feature>
<dbReference type="InterPro" id="IPR050822">
    <property type="entry name" value="Cerebellin_Synaptic_Org"/>
</dbReference>
<evidence type="ECO:0000256" key="1">
    <source>
        <dbReference type="ARBA" id="ARBA00004613"/>
    </source>
</evidence>
<feature type="domain" description="C1q" evidence="5">
    <location>
        <begin position="14"/>
        <end position="142"/>
    </location>
</feature>
<keyword evidence="3 4" id="KW-0732">Signal</keyword>
<dbReference type="AlphaFoldDB" id="F0V4D2"/>
<comment type="subcellular location">
    <subcellularLocation>
        <location evidence="1">Secreted</location>
    </subcellularLocation>
</comment>
<protein>
    <submittedName>
        <fullName evidence="6">Putative C1q domain containing protein MgC1q95</fullName>
    </submittedName>
</protein>
<dbReference type="EMBL" id="FR715674">
    <property type="protein sequence ID" value="CBX41744.1"/>
    <property type="molecule type" value="mRNA"/>
</dbReference>
<evidence type="ECO:0000259" key="5">
    <source>
        <dbReference type="PROSITE" id="PS50871"/>
    </source>
</evidence>
<dbReference type="PANTHER" id="PTHR22923:SF116">
    <property type="entry name" value="C1Q DOMAIN-CONTAINING PROTEIN"/>
    <property type="match status" value="1"/>
</dbReference>
<dbReference type="InterPro" id="IPR008983">
    <property type="entry name" value="Tumour_necrosis_fac-like_dom"/>
</dbReference>
<dbReference type="InterPro" id="IPR001073">
    <property type="entry name" value="C1q_dom"/>
</dbReference>
<reference evidence="6" key="1">
    <citation type="journal article" date="2011" name="Dev. Comp. Immunol.">
        <title>The C1q domain containing proteins of the Mediterranean mussel Mytilus galloprovincialis: A widespread and diverse family of immune-related molecules.</title>
        <authorList>
            <person name="Gerdol M."/>
            <person name="Manfrin C."/>
            <person name="De Moro G."/>
            <person name="Figueras A."/>
            <person name="Novoa B."/>
            <person name="Venier P."/>
            <person name="Pallavicini A."/>
        </authorList>
    </citation>
    <scope>NUCLEOTIDE SEQUENCE</scope>
</reference>
<accession>F0V4D2</accession>